<gene>
    <name evidence="3" type="ORF">GCM10009836_68260</name>
</gene>
<dbReference type="RefSeq" id="WP_344426896.1">
    <property type="nucleotide sequence ID" value="NZ_BAAAQK010000028.1"/>
</dbReference>
<evidence type="ECO:0000313" key="3">
    <source>
        <dbReference type="EMBL" id="GAA1877194.1"/>
    </source>
</evidence>
<dbReference type="Pfam" id="PF17270">
    <property type="entry name" value="DUF5336"/>
    <property type="match status" value="1"/>
</dbReference>
<organism evidence="3 4">
    <name type="scientific">Pseudonocardia ailaonensis</name>
    <dbReference type="NCBI Taxonomy" id="367279"/>
    <lineage>
        <taxon>Bacteria</taxon>
        <taxon>Bacillati</taxon>
        <taxon>Actinomycetota</taxon>
        <taxon>Actinomycetes</taxon>
        <taxon>Pseudonocardiales</taxon>
        <taxon>Pseudonocardiaceae</taxon>
        <taxon>Pseudonocardia</taxon>
    </lineage>
</organism>
<feature type="compositionally biased region" description="Low complexity" evidence="1">
    <location>
        <begin position="197"/>
        <end position="244"/>
    </location>
</feature>
<accession>A0ABN2NRD5</accession>
<feature type="compositionally biased region" description="Gly residues" evidence="1">
    <location>
        <begin position="144"/>
        <end position="158"/>
    </location>
</feature>
<feature type="region of interest" description="Disordered" evidence="1">
    <location>
        <begin position="129"/>
        <end position="364"/>
    </location>
</feature>
<dbReference type="InterPro" id="IPR035166">
    <property type="entry name" value="DUF5336"/>
</dbReference>
<dbReference type="EMBL" id="BAAAQK010000028">
    <property type="protein sequence ID" value="GAA1877194.1"/>
    <property type="molecule type" value="Genomic_DNA"/>
</dbReference>
<feature type="compositionally biased region" description="Polar residues" evidence="1">
    <location>
        <begin position="292"/>
        <end position="307"/>
    </location>
</feature>
<feature type="compositionally biased region" description="Low complexity" evidence="1">
    <location>
        <begin position="159"/>
        <end position="182"/>
    </location>
</feature>
<evidence type="ECO:0000256" key="1">
    <source>
        <dbReference type="SAM" id="MobiDB-lite"/>
    </source>
</evidence>
<evidence type="ECO:0000313" key="4">
    <source>
        <dbReference type="Proteomes" id="UP001500449"/>
    </source>
</evidence>
<feature type="compositionally biased region" description="Pro residues" evidence="1">
    <location>
        <begin position="129"/>
        <end position="142"/>
    </location>
</feature>
<name>A0ABN2NRD5_9PSEU</name>
<feature type="compositionally biased region" description="Gly residues" evidence="1">
    <location>
        <begin position="183"/>
        <end position="193"/>
    </location>
</feature>
<comment type="caution">
    <text evidence="3">The sequence shown here is derived from an EMBL/GenBank/DDBJ whole genome shotgun (WGS) entry which is preliminary data.</text>
</comment>
<reference evidence="3 4" key="1">
    <citation type="journal article" date="2019" name="Int. J. Syst. Evol. Microbiol.">
        <title>The Global Catalogue of Microorganisms (GCM) 10K type strain sequencing project: providing services to taxonomists for standard genome sequencing and annotation.</title>
        <authorList>
            <consortium name="The Broad Institute Genomics Platform"/>
            <consortium name="The Broad Institute Genome Sequencing Center for Infectious Disease"/>
            <person name="Wu L."/>
            <person name="Ma J."/>
        </authorList>
    </citation>
    <scope>NUCLEOTIDE SEQUENCE [LARGE SCALE GENOMIC DNA]</scope>
    <source>
        <strain evidence="3 4">JCM 16009</strain>
    </source>
</reference>
<keyword evidence="2" id="KW-1133">Transmembrane helix</keyword>
<keyword evidence="2" id="KW-0812">Transmembrane</keyword>
<evidence type="ECO:0000256" key="2">
    <source>
        <dbReference type="SAM" id="Phobius"/>
    </source>
</evidence>
<keyword evidence="4" id="KW-1185">Reference proteome</keyword>
<keyword evidence="2" id="KW-0472">Membrane</keyword>
<feature type="transmembrane region" description="Helical" evidence="2">
    <location>
        <begin position="96"/>
        <end position="118"/>
    </location>
</feature>
<proteinExistence type="predicted"/>
<feature type="compositionally biased region" description="Low complexity" evidence="1">
    <location>
        <begin position="258"/>
        <end position="290"/>
    </location>
</feature>
<feature type="transmembrane region" description="Helical" evidence="2">
    <location>
        <begin position="15"/>
        <end position="35"/>
    </location>
</feature>
<protein>
    <submittedName>
        <fullName evidence="3">Uncharacterized protein</fullName>
    </submittedName>
</protein>
<feature type="transmembrane region" description="Helical" evidence="2">
    <location>
        <begin position="67"/>
        <end position="89"/>
    </location>
</feature>
<dbReference type="Proteomes" id="UP001500449">
    <property type="component" value="Unassembled WGS sequence"/>
</dbReference>
<feature type="transmembrane region" description="Helical" evidence="2">
    <location>
        <begin position="42"/>
        <end position="61"/>
    </location>
</feature>
<feature type="compositionally biased region" description="Pro residues" evidence="1">
    <location>
        <begin position="245"/>
        <end position="257"/>
    </location>
</feature>
<feature type="compositionally biased region" description="Basic and acidic residues" evidence="1">
    <location>
        <begin position="338"/>
        <end position="364"/>
    </location>
</feature>
<sequence length="364" mass="35730">MSETGENPVVPQGPVRTLVLVGAGLAVVVYLLGFFGDGLSGALTVGPVLLVGGLLAGAVLLPRAGKLLVPSAVLSVVGFLVLLQVVVVATRAGLGGILIVSLVLSFLQAAALTGAVLLDSGLVTMPAPRPAAPPQGYGPPGQPYGYGGYPPPQQGGGYVQQQQPQYGQYGYQPSGAYPQQYGGYPGQQPYGGPGQPPTGAQPVVGQPYPGAPAGQPATGSQQVVGGAPGAQAPSAQPAPGQSSPGQPPSSQPSPAPGQPGQSSGAQATGGQASGQSLAAQAGGQQGAPSPLWSAQTESVAGPTSTGNPLAGGQRPADLDATRVDGTPVPADPAAQDGSGRHERPSDSGGDRTTRIQPDPDRSTP</sequence>